<name>A0ABW5QA23_9BACI</name>
<dbReference type="PROSITE" id="PS50949">
    <property type="entry name" value="HTH_GNTR"/>
    <property type="match status" value="1"/>
</dbReference>
<dbReference type="SMART" id="SM00895">
    <property type="entry name" value="FCD"/>
    <property type="match status" value="1"/>
</dbReference>
<dbReference type="RefSeq" id="WP_369404827.1">
    <property type="nucleotide sequence ID" value="NZ_JBHUMZ010000019.1"/>
</dbReference>
<dbReference type="PANTHER" id="PTHR43537">
    <property type="entry name" value="TRANSCRIPTIONAL REGULATOR, GNTR FAMILY"/>
    <property type="match status" value="1"/>
</dbReference>
<evidence type="ECO:0000313" key="5">
    <source>
        <dbReference type="EMBL" id="MFD2638761.1"/>
    </source>
</evidence>
<evidence type="ECO:0000256" key="3">
    <source>
        <dbReference type="ARBA" id="ARBA00023163"/>
    </source>
</evidence>
<comment type="caution">
    <text evidence="5">The sequence shown here is derived from an EMBL/GenBank/DDBJ whole genome shotgun (WGS) entry which is preliminary data.</text>
</comment>
<dbReference type="Pfam" id="PF07729">
    <property type="entry name" value="FCD"/>
    <property type="match status" value="1"/>
</dbReference>
<sequence length="214" mass="24921">MNKKQKAYNYMKSRILEGTYVAGQRIVINQLVKELETSAIPIREAVRQLEAEGLIEYQNNIGPVVTPIDDSQYIETLSVLAVLEGYATALSKDFMDKDKLIQLEKINHQMEQALEEFDFAEFGDANRQFHDEIYKSCPNLYLVKSIRDTWRKIDSIRVTGSTFHPKRAKKSIEEHESIIQMLRNKEDFSVIELEVRNHKMNTVMAYKEQTEKTN</sequence>
<dbReference type="InterPro" id="IPR036388">
    <property type="entry name" value="WH-like_DNA-bd_sf"/>
</dbReference>
<keyword evidence="3" id="KW-0804">Transcription</keyword>
<keyword evidence="1" id="KW-0805">Transcription regulation</keyword>
<reference evidence="6" key="1">
    <citation type="journal article" date="2019" name="Int. J. Syst. Evol. Microbiol.">
        <title>The Global Catalogue of Microorganisms (GCM) 10K type strain sequencing project: providing services to taxonomists for standard genome sequencing and annotation.</title>
        <authorList>
            <consortium name="The Broad Institute Genomics Platform"/>
            <consortium name="The Broad Institute Genome Sequencing Center for Infectious Disease"/>
            <person name="Wu L."/>
            <person name="Ma J."/>
        </authorList>
    </citation>
    <scope>NUCLEOTIDE SEQUENCE [LARGE SCALE GENOMIC DNA]</scope>
    <source>
        <strain evidence="6">TISTR 1571</strain>
    </source>
</reference>
<feature type="domain" description="HTH gntR-type" evidence="4">
    <location>
        <begin position="1"/>
        <end position="68"/>
    </location>
</feature>
<gene>
    <name evidence="5" type="ORF">ACFSW4_07795</name>
</gene>
<evidence type="ECO:0000256" key="2">
    <source>
        <dbReference type="ARBA" id="ARBA00023125"/>
    </source>
</evidence>
<accession>A0ABW5QA23</accession>
<dbReference type="SUPFAM" id="SSF46785">
    <property type="entry name" value="Winged helix' DNA-binding domain"/>
    <property type="match status" value="1"/>
</dbReference>
<dbReference type="CDD" id="cd07377">
    <property type="entry name" value="WHTH_GntR"/>
    <property type="match status" value="1"/>
</dbReference>
<dbReference type="Pfam" id="PF00392">
    <property type="entry name" value="GntR"/>
    <property type="match status" value="1"/>
</dbReference>
<dbReference type="InterPro" id="IPR008920">
    <property type="entry name" value="TF_FadR/GntR_C"/>
</dbReference>
<dbReference type="PANTHER" id="PTHR43537:SF24">
    <property type="entry name" value="GLUCONATE OPERON TRANSCRIPTIONAL REPRESSOR"/>
    <property type="match status" value="1"/>
</dbReference>
<evidence type="ECO:0000313" key="6">
    <source>
        <dbReference type="Proteomes" id="UP001597452"/>
    </source>
</evidence>
<dbReference type="InterPro" id="IPR036390">
    <property type="entry name" value="WH_DNA-bd_sf"/>
</dbReference>
<dbReference type="InterPro" id="IPR000524">
    <property type="entry name" value="Tscrpt_reg_HTH_GntR"/>
</dbReference>
<dbReference type="EMBL" id="JBHUMZ010000019">
    <property type="protein sequence ID" value="MFD2638761.1"/>
    <property type="molecule type" value="Genomic_DNA"/>
</dbReference>
<dbReference type="SUPFAM" id="SSF48008">
    <property type="entry name" value="GntR ligand-binding domain-like"/>
    <property type="match status" value="1"/>
</dbReference>
<evidence type="ECO:0000256" key="1">
    <source>
        <dbReference type="ARBA" id="ARBA00023015"/>
    </source>
</evidence>
<proteinExistence type="predicted"/>
<protein>
    <submittedName>
        <fullName evidence="5">GntR family transcriptional regulator</fullName>
    </submittedName>
</protein>
<dbReference type="SMART" id="SM00345">
    <property type="entry name" value="HTH_GNTR"/>
    <property type="match status" value="1"/>
</dbReference>
<dbReference type="Gene3D" id="1.20.120.530">
    <property type="entry name" value="GntR ligand-binding domain-like"/>
    <property type="match status" value="1"/>
</dbReference>
<dbReference type="InterPro" id="IPR011711">
    <property type="entry name" value="GntR_C"/>
</dbReference>
<evidence type="ECO:0000259" key="4">
    <source>
        <dbReference type="PROSITE" id="PS50949"/>
    </source>
</evidence>
<dbReference type="Proteomes" id="UP001597452">
    <property type="component" value="Unassembled WGS sequence"/>
</dbReference>
<organism evidence="5 6">
    <name type="scientific">Piscibacillus salipiscarius</name>
    <dbReference type="NCBI Taxonomy" id="299480"/>
    <lineage>
        <taxon>Bacteria</taxon>
        <taxon>Bacillati</taxon>
        <taxon>Bacillota</taxon>
        <taxon>Bacilli</taxon>
        <taxon>Bacillales</taxon>
        <taxon>Bacillaceae</taxon>
        <taxon>Piscibacillus</taxon>
    </lineage>
</organism>
<dbReference type="Gene3D" id="1.10.10.10">
    <property type="entry name" value="Winged helix-like DNA-binding domain superfamily/Winged helix DNA-binding domain"/>
    <property type="match status" value="1"/>
</dbReference>
<keyword evidence="6" id="KW-1185">Reference proteome</keyword>
<keyword evidence="2" id="KW-0238">DNA-binding</keyword>